<dbReference type="EMBL" id="BARS01057828">
    <property type="protein sequence ID" value="GAG43240.1"/>
    <property type="molecule type" value="Genomic_DNA"/>
</dbReference>
<proteinExistence type="predicted"/>
<protein>
    <submittedName>
        <fullName evidence="1">Uncharacterized protein</fullName>
    </submittedName>
</protein>
<name>X0XJ83_9ZZZZ</name>
<sequence length="38" mass="4616">NQYIGVFSNYVLSIYKNWFNHYMQMSHPGDLVKIIFTF</sequence>
<gene>
    <name evidence="1" type="ORF">S01H1_84624</name>
</gene>
<feature type="non-terminal residue" evidence="1">
    <location>
        <position position="1"/>
    </location>
</feature>
<organism evidence="1">
    <name type="scientific">marine sediment metagenome</name>
    <dbReference type="NCBI Taxonomy" id="412755"/>
    <lineage>
        <taxon>unclassified sequences</taxon>
        <taxon>metagenomes</taxon>
        <taxon>ecological metagenomes</taxon>
    </lineage>
</organism>
<accession>X0XJ83</accession>
<reference evidence="1" key="1">
    <citation type="journal article" date="2014" name="Front. Microbiol.">
        <title>High frequency of phylogenetically diverse reductive dehalogenase-homologous genes in deep subseafloor sedimentary metagenomes.</title>
        <authorList>
            <person name="Kawai M."/>
            <person name="Futagami T."/>
            <person name="Toyoda A."/>
            <person name="Takaki Y."/>
            <person name="Nishi S."/>
            <person name="Hori S."/>
            <person name="Arai W."/>
            <person name="Tsubouchi T."/>
            <person name="Morono Y."/>
            <person name="Uchiyama I."/>
            <person name="Ito T."/>
            <person name="Fujiyama A."/>
            <person name="Inagaki F."/>
            <person name="Takami H."/>
        </authorList>
    </citation>
    <scope>NUCLEOTIDE SEQUENCE</scope>
    <source>
        <strain evidence="1">Expedition CK06-06</strain>
    </source>
</reference>
<comment type="caution">
    <text evidence="1">The sequence shown here is derived from an EMBL/GenBank/DDBJ whole genome shotgun (WGS) entry which is preliminary data.</text>
</comment>
<evidence type="ECO:0000313" key="1">
    <source>
        <dbReference type="EMBL" id="GAG43240.1"/>
    </source>
</evidence>
<dbReference type="AlphaFoldDB" id="X0XJ83"/>